<evidence type="ECO:0000313" key="3">
    <source>
        <dbReference type="Proteomes" id="UP001353858"/>
    </source>
</evidence>
<evidence type="ECO:0000313" key="2">
    <source>
        <dbReference type="EMBL" id="KAK4882345.1"/>
    </source>
</evidence>
<evidence type="ECO:0000256" key="1">
    <source>
        <dbReference type="SAM" id="MobiDB-lite"/>
    </source>
</evidence>
<comment type="caution">
    <text evidence="2">The sequence shown here is derived from an EMBL/GenBank/DDBJ whole genome shotgun (WGS) entry which is preliminary data.</text>
</comment>
<sequence length="1351" mass="155155">MDEEETIATATNSLHNNCINEKQNVQNVQIQKRKRGRPPKTFSDMPTRKSARTRCKNEELEKSSQAETNHKISEDPMVKYNNNKKNNYLDHIIEEASNRYDLRKDALEVFKKTTLSIPVQNVSLNSCLVKKYNLPIHSNGYDKDRPGPCDEQNRKQMVENENKTLKIPKIKITMNNSHPQNDVITSEDETTDKCKESLPIKVTPPSKSNNHIIPSSNSPTKPNISNTLSKESYLSKVLVNHYPAIKPFNITINVGAINQERKVEFSGKPKNEAFSPTRVSVQKEAYERSLVEYPESVPELQFYSGDWFFDITDEDLYKVSTSDTIFKTAHLTLTRNDLFCTSPTLTTTSKLSVESEKDSFAATTSVNSAFQFIKPTLPPAKRPPTRKKKETGSLSSALSSTESLSSLDKPLDSELSTTCSTMDDDVISIYSAWSIKTSDLCTNLTKSEPEVNPNESVMNQNEPNYLTTTLPSCAIKKIEFPRIISTEVDNRNLPDTFQKQNILQWLETTERPKHYADFSTIPLVFKPLCYFFYTYGYCTNRFCPRKHSINRLNRIEVTKLNHESFMDAYNYSKNKSKLYWGFFNTFISVFVRTNNVTELVGMVGAIMETNSPEPILYVKEVIAALQSTGRSFAKSIEEILIVEGEKNLALSDILFEIAYEQKQDLCSNWYLIEKLCRYRNSRPLNHLLIDDLVKTCYSEENIELSINVVRDIFMQNCVDLTEIDKLVFSHFIFFLKSKNLIEEVNILLSRVPGRVELQNTCKVTSFPENNPAWEQPRACINLAVENSQKHNFNLEPNNLYQSFEPPTLTTDVPCNQTLQGNSHSNYEFPEWADNLFGDAKQGCNDNIVSDVTRVEDAQYTNTNSNAEHMYTDSDSASSQESVAESTLQNAISTSTSSSLVTDKSLESSELSDYEMKKLSEVIASNNIEELISMYNQFKNSSFNNSFVMNVIGFLKQKNMPLSYYLVHSLIEGLEQQNSHFAYINNAESTLYLLAVNIIALLKQNKDYRDAARLLFKFNDNLDNLLKVQWFRSIQKHKLSVVGKYLYFCQIFTRGEYLQEALTILKSPDLKLLNPISSWTLPHNETFDNEFRNDVVNEFIKTALKENLKIAKEIILHMITCKDNITELSLWRYFDELILGFLNNHGMYVTDLVNMLPNILQGWYKYLKHSNMRGLLVKLTFARIPERQLLLLYNKCLKQRIYNKVKGNESTIIFKTDMTVEEIFVTIRYYLYKLEQIHSEVQEVTLLIKIPEELSTQPDILINSGCRMQETKERILTVLARCFPTAIVARCNTESQIIIRPDQIKLCVEHYRKMNEASKAIWVRQSAVEKLTISDPVPTTSTFNFSNTLCSR</sequence>
<feature type="region of interest" description="Disordered" evidence="1">
    <location>
        <begin position="861"/>
        <end position="889"/>
    </location>
</feature>
<gene>
    <name evidence="2" type="ORF">RN001_005664</name>
</gene>
<reference evidence="3" key="1">
    <citation type="submission" date="2023-01" db="EMBL/GenBank/DDBJ databases">
        <title>Key to firefly adult light organ development and bioluminescence: homeobox transcription factors regulate luciferase expression and transportation to peroxisome.</title>
        <authorList>
            <person name="Fu X."/>
        </authorList>
    </citation>
    <scope>NUCLEOTIDE SEQUENCE [LARGE SCALE GENOMIC DNA]</scope>
</reference>
<proteinExistence type="predicted"/>
<feature type="compositionally biased region" description="Low complexity" evidence="1">
    <location>
        <begin position="393"/>
        <end position="407"/>
    </location>
</feature>
<feature type="region of interest" description="Disordered" evidence="1">
    <location>
        <begin position="198"/>
        <end position="224"/>
    </location>
</feature>
<feature type="compositionally biased region" description="Low complexity" evidence="1">
    <location>
        <begin position="204"/>
        <end position="219"/>
    </location>
</feature>
<organism evidence="2 3">
    <name type="scientific">Aquatica leii</name>
    <dbReference type="NCBI Taxonomy" id="1421715"/>
    <lineage>
        <taxon>Eukaryota</taxon>
        <taxon>Metazoa</taxon>
        <taxon>Ecdysozoa</taxon>
        <taxon>Arthropoda</taxon>
        <taxon>Hexapoda</taxon>
        <taxon>Insecta</taxon>
        <taxon>Pterygota</taxon>
        <taxon>Neoptera</taxon>
        <taxon>Endopterygota</taxon>
        <taxon>Coleoptera</taxon>
        <taxon>Polyphaga</taxon>
        <taxon>Elateriformia</taxon>
        <taxon>Elateroidea</taxon>
        <taxon>Lampyridae</taxon>
        <taxon>Luciolinae</taxon>
        <taxon>Aquatica</taxon>
    </lineage>
</organism>
<feature type="region of interest" description="Disordered" evidence="1">
    <location>
        <begin position="28"/>
        <end position="73"/>
    </location>
</feature>
<name>A0AAN7SS39_9COLE</name>
<keyword evidence="3" id="KW-1185">Reference proteome</keyword>
<dbReference type="EMBL" id="JARPUR010000002">
    <property type="protein sequence ID" value="KAK4882345.1"/>
    <property type="molecule type" value="Genomic_DNA"/>
</dbReference>
<accession>A0AAN7SS39</accession>
<dbReference type="Proteomes" id="UP001353858">
    <property type="component" value="Unassembled WGS sequence"/>
</dbReference>
<feature type="compositionally biased region" description="Basic and acidic residues" evidence="1">
    <location>
        <begin position="55"/>
        <end position="73"/>
    </location>
</feature>
<feature type="region of interest" description="Disordered" evidence="1">
    <location>
        <begin position="375"/>
        <end position="411"/>
    </location>
</feature>
<protein>
    <submittedName>
        <fullName evidence="2">Uncharacterized protein</fullName>
    </submittedName>
</protein>